<dbReference type="EMBL" id="MRDB01000066">
    <property type="protein sequence ID" value="RKL28136.1"/>
    <property type="molecule type" value="Genomic_DNA"/>
</dbReference>
<name>A0A420SFU1_GIBIN</name>
<dbReference type="Proteomes" id="UP000283569">
    <property type="component" value="Unassembled WGS sequence"/>
</dbReference>
<feature type="compositionally biased region" description="Polar residues" evidence="1">
    <location>
        <begin position="1"/>
        <end position="15"/>
    </location>
</feature>
<evidence type="ECO:0000313" key="2">
    <source>
        <dbReference type="EMBL" id="RKL28136.1"/>
    </source>
</evidence>
<evidence type="ECO:0000256" key="1">
    <source>
        <dbReference type="SAM" id="MobiDB-lite"/>
    </source>
</evidence>
<evidence type="ECO:0000313" key="3">
    <source>
        <dbReference type="Proteomes" id="UP000283569"/>
    </source>
</evidence>
<organism evidence="2 3">
    <name type="scientific">Gibberella intermedia</name>
    <name type="common">Bulb rot disease fungus</name>
    <name type="synonym">Fusarium proliferatum</name>
    <dbReference type="NCBI Taxonomy" id="948311"/>
    <lineage>
        <taxon>Eukaryota</taxon>
        <taxon>Fungi</taxon>
        <taxon>Dikarya</taxon>
        <taxon>Ascomycota</taxon>
        <taxon>Pezizomycotina</taxon>
        <taxon>Sordariomycetes</taxon>
        <taxon>Hypocreomycetidae</taxon>
        <taxon>Hypocreales</taxon>
        <taxon>Nectriaceae</taxon>
        <taxon>Fusarium</taxon>
        <taxon>Fusarium fujikuroi species complex</taxon>
    </lineage>
</organism>
<reference evidence="2 3" key="1">
    <citation type="journal article" date="2018" name="Sci. Rep.">
        <title>Characterisation of pathogen-specific regions and novel effector candidates in Fusarium oxysporum f. sp. cepae.</title>
        <authorList>
            <person name="Armitage A.D."/>
            <person name="Taylor A."/>
            <person name="Sobczyk M.K."/>
            <person name="Baxter L."/>
            <person name="Greenfield B.P."/>
            <person name="Bates H.J."/>
            <person name="Wilson F."/>
            <person name="Jackson A.C."/>
            <person name="Ott S."/>
            <person name="Harrison R.J."/>
            <person name="Clarkson J.P."/>
        </authorList>
    </citation>
    <scope>NUCLEOTIDE SEQUENCE [LARGE SCALE GENOMIC DNA]</scope>
    <source>
        <strain evidence="2 3">Fp_A8</strain>
    </source>
</reference>
<accession>A0A420SFU1</accession>
<feature type="compositionally biased region" description="Polar residues" evidence="1">
    <location>
        <begin position="35"/>
        <end position="44"/>
    </location>
</feature>
<feature type="region of interest" description="Disordered" evidence="1">
    <location>
        <begin position="1"/>
        <end position="93"/>
    </location>
</feature>
<sequence>MSVSSVNLGTEQPVQSVDREMPDAPGQIVDIEMTGVSQDRNVVSSEDGIEQFGRGRPPTSSADQGNLYNSSDDVSRGGESILHGPEDLTPEASNRGGIVAQWNIARVYHLGPHELAAFNAIRAAKEHQCSPGFDGEDTIMVDNDGYECEFCKACEEYQRTADQDNVYWSTVPS</sequence>
<comment type="caution">
    <text evidence="2">The sequence shown here is derived from an EMBL/GenBank/DDBJ whole genome shotgun (WGS) entry which is preliminary data.</text>
</comment>
<proteinExistence type="predicted"/>
<protein>
    <submittedName>
        <fullName evidence="2">Uncharacterized protein</fullName>
    </submittedName>
</protein>
<feature type="compositionally biased region" description="Polar residues" evidence="1">
    <location>
        <begin position="58"/>
        <end position="72"/>
    </location>
</feature>
<dbReference type="AlphaFoldDB" id="A0A420SFU1"/>
<gene>
    <name evidence="2" type="ORF">BFJ72_g12596</name>
</gene>